<dbReference type="InterPro" id="IPR013783">
    <property type="entry name" value="Ig-like_fold"/>
</dbReference>
<dbReference type="SUPFAM" id="SSF49303">
    <property type="entry name" value="beta-Galactosidase/glucuronidase domain"/>
    <property type="match status" value="2"/>
</dbReference>
<dbReference type="InterPro" id="IPR050347">
    <property type="entry name" value="Bact_Beta-galactosidase"/>
</dbReference>
<dbReference type="InterPro" id="IPR006103">
    <property type="entry name" value="Glyco_hydro_2_cat"/>
</dbReference>
<dbReference type="GO" id="GO:0005990">
    <property type="term" value="P:lactose catabolic process"/>
    <property type="evidence" value="ECO:0007669"/>
    <property type="project" value="TreeGrafter"/>
</dbReference>
<dbReference type="PROSITE" id="PS00719">
    <property type="entry name" value="GLYCOSYL_HYDROL_F2_1"/>
    <property type="match status" value="1"/>
</dbReference>
<dbReference type="Gene3D" id="3.20.20.80">
    <property type="entry name" value="Glycosidases"/>
    <property type="match status" value="1"/>
</dbReference>
<dbReference type="EC" id="3.2.1.23" evidence="3 7"/>
<evidence type="ECO:0000313" key="9">
    <source>
        <dbReference type="Proteomes" id="UP000234752"/>
    </source>
</evidence>
<dbReference type="InterPro" id="IPR023232">
    <property type="entry name" value="Glyco_hydro_2_AS"/>
</dbReference>
<evidence type="ECO:0000256" key="1">
    <source>
        <dbReference type="ARBA" id="ARBA00001412"/>
    </source>
</evidence>
<dbReference type="Gene3D" id="2.70.98.10">
    <property type="match status" value="1"/>
</dbReference>
<dbReference type="PROSITE" id="PS00608">
    <property type="entry name" value="GLYCOSYL_HYDROL_F2_2"/>
    <property type="match status" value="1"/>
</dbReference>
<evidence type="ECO:0000313" key="8">
    <source>
        <dbReference type="EMBL" id="AUN29019.1"/>
    </source>
</evidence>
<dbReference type="Pfam" id="PF02929">
    <property type="entry name" value="Bgal_small_N"/>
    <property type="match status" value="1"/>
</dbReference>
<dbReference type="Gene3D" id="2.60.120.260">
    <property type="entry name" value="Galactose-binding domain-like"/>
    <property type="match status" value="1"/>
</dbReference>
<organism evidence="8 9">
    <name type="scientific">Niveispirillum cyanobacteriorum</name>
    <dbReference type="NCBI Taxonomy" id="1612173"/>
    <lineage>
        <taxon>Bacteria</taxon>
        <taxon>Pseudomonadati</taxon>
        <taxon>Pseudomonadota</taxon>
        <taxon>Alphaproteobacteria</taxon>
        <taxon>Rhodospirillales</taxon>
        <taxon>Azospirillaceae</taxon>
        <taxon>Niveispirillum</taxon>
    </lineage>
</organism>
<dbReference type="SUPFAM" id="SSF74650">
    <property type="entry name" value="Galactose mutarotase-like"/>
    <property type="match status" value="1"/>
</dbReference>
<dbReference type="InterPro" id="IPR006101">
    <property type="entry name" value="Glyco_hydro_2"/>
</dbReference>
<evidence type="ECO:0000256" key="7">
    <source>
        <dbReference type="RuleBase" id="RU361154"/>
    </source>
</evidence>
<dbReference type="EMBL" id="CP025611">
    <property type="protein sequence ID" value="AUN29019.1"/>
    <property type="molecule type" value="Genomic_DNA"/>
</dbReference>
<dbReference type="RefSeq" id="WP_102110769.1">
    <property type="nucleotide sequence ID" value="NZ_BMGN01000004.1"/>
</dbReference>
<dbReference type="Pfam" id="PF02837">
    <property type="entry name" value="Glyco_hydro_2_N"/>
    <property type="match status" value="1"/>
</dbReference>
<evidence type="ECO:0000256" key="6">
    <source>
        <dbReference type="ARBA" id="ARBA00032230"/>
    </source>
</evidence>
<dbReference type="KEGG" id="ncb:C0V82_01210"/>
<sequence length="1082" mass="120240">MTRFGRLLLCTCALALVLPAAAQEAVVPNMDPVQVDPRRPDWENPAVNERGRLPASATMFGYESRDLALGGDRTKSGRHLSLDGQWHFHFTPSANSLPHGFERPDYDVSAWPLIKVPSMWQAEGYDQARYNNATYPFPANRPLIPHETNPVGSYRRDFDLPADWSGQNVILHIGAAGAAYYVWVNGQKVGYAEDSKLPSDFDVTPYLKPGRNMVAIQVFRWADGSYMEDQDFWRVSGIERSVRLYAVPKVRVRDLFVRAGLDKDYRDGTLSTDIAITPGSKAASVRLTLLDGGREVLVREAKVRAGKAERVVTLSATVPGVQPWSAETPKLYTALVELLDADGKLLQAIPQRIGFRTVEMKGGQVRVNGKPITIRGINRHEHDPETFHVISEASMRRDIELMKLNNFNAVRTSHYPNDPRWYELADEYGLYVMDEANNESHAYLGLSTRYPEFRDKLAMGFDPAWEEAHISRVMNMVERDKNHPSIIFWSLGNETAIGPSFEKAAAAARKRDPGRLLSFLGWGTIAWEHRPNAYVDIYAPMYDDIEKMVDWATDPSRTQPMIQCEYAHMQGNGGGNFKDYWDTIYRYPDKLQGGFIWDWVDQSMYRYTKDGRRYWGDGGEYGPNPGGDIEFGDGLIQPDRTPNPHLYEVQKVQSPIQFDGFDPATGRVTVRNRHDFLDLSGFAFDWVVEEDGVAVARGDLPQLDTAARAAEDVVIPIPSLPRKPGAEYLITIRVTAKDGTVPLVPAGHVVGWEQFTLAAPTAITRNAAKGTVEVDERDGHVRLMAAGAVLNIDAKTGLLTGYSRDGKHLLAGGTPNFYRAETDNDLATGTLSVVLVGREYAWKTMTERRQLRNLVVDRGTVGGSVTVEHTLGGGAARFTTRYQMQGDGTVQVTGEMVPLKDDLPPPTRIGLWFTTNPALSTVQWYGRGPHESYVDRKTSAAIGLWRGPVADQNHDYMRPQDTGNKVDVRWLELSGGLGAGVRVVGDTPLMMNALAFPYTDLYRRPPGTWKSTDIVPHGDGTLLIDAAQSGVGGDTSWDAVGQPHMQYRTKLVVTRFSFRIETFAGAGTHADNAKPALRDAPG</sequence>
<dbReference type="Pfam" id="PF16353">
    <property type="entry name" value="LacZ_4"/>
    <property type="match status" value="1"/>
</dbReference>
<dbReference type="InterPro" id="IPR014718">
    <property type="entry name" value="GH-type_carb-bd"/>
</dbReference>
<dbReference type="Pfam" id="PF00703">
    <property type="entry name" value="Glyco_hydro_2"/>
    <property type="match status" value="1"/>
</dbReference>
<dbReference type="Pfam" id="PF02836">
    <property type="entry name" value="Glyco_hydro_2_C"/>
    <property type="match status" value="1"/>
</dbReference>
<keyword evidence="9" id="KW-1185">Reference proteome</keyword>
<proteinExistence type="inferred from homology"/>
<dbReference type="SMART" id="SM01038">
    <property type="entry name" value="Bgal_small_N"/>
    <property type="match status" value="1"/>
</dbReference>
<dbReference type="AlphaFoldDB" id="A0A2K9N7G4"/>
<dbReference type="InterPro" id="IPR006104">
    <property type="entry name" value="Glyco_hydro_2_N"/>
</dbReference>
<evidence type="ECO:0000256" key="4">
    <source>
        <dbReference type="ARBA" id="ARBA00022801"/>
    </source>
</evidence>
<dbReference type="GO" id="GO:0004565">
    <property type="term" value="F:beta-galactosidase activity"/>
    <property type="evidence" value="ECO:0007669"/>
    <property type="project" value="UniProtKB-EC"/>
</dbReference>
<dbReference type="GO" id="GO:0009341">
    <property type="term" value="C:beta-galactosidase complex"/>
    <property type="evidence" value="ECO:0007669"/>
    <property type="project" value="InterPro"/>
</dbReference>
<dbReference type="Gene3D" id="2.60.40.10">
    <property type="entry name" value="Immunoglobulins"/>
    <property type="match status" value="2"/>
</dbReference>
<dbReference type="InterPro" id="IPR036156">
    <property type="entry name" value="Beta-gal/glucu_dom_sf"/>
</dbReference>
<evidence type="ECO:0000256" key="5">
    <source>
        <dbReference type="ARBA" id="ARBA00023295"/>
    </source>
</evidence>
<dbReference type="InterPro" id="IPR004199">
    <property type="entry name" value="B-gal_small/dom_5"/>
</dbReference>
<keyword evidence="4 7" id="KW-0378">Hydrolase</keyword>
<dbReference type="GO" id="GO:0030246">
    <property type="term" value="F:carbohydrate binding"/>
    <property type="evidence" value="ECO:0007669"/>
    <property type="project" value="InterPro"/>
</dbReference>
<comment type="similarity">
    <text evidence="2 7">Belongs to the glycosyl hydrolase 2 family.</text>
</comment>
<reference evidence="8 9" key="1">
    <citation type="submission" date="2017-12" db="EMBL/GenBank/DDBJ databases">
        <title>Genomes of bacteria within cyanobacterial aggregates.</title>
        <authorList>
            <person name="Cai H."/>
        </authorList>
    </citation>
    <scope>NUCLEOTIDE SEQUENCE [LARGE SCALE GENOMIC DNA]</scope>
    <source>
        <strain evidence="8 9">TH16</strain>
    </source>
</reference>
<dbReference type="InterPro" id="IPR008979">
    <property type="entry name" value="Galactose-bd-like_sf"/>
</dbReference>
<comment type="catalytic activity">
    <reaction evidence="1 7">
        <text>Hydrolysis of terminal non-reducing beta-D-galactose residues in beta-D-galactosides.</text>
        <dbReference type="EC" id="3.2.1.23"/>
    </reaction>
</comment>
<dbReference type="OrthoDB" id="9758603at2"/>
<dbReference type="Proteomes" id="UP000234752">
    <property type="component" value="Chromosome eg_1"/>
</dbReference>
<dbReference type="InterPro" id="IPR032312">
    <property type="entry name" value="LacZ_4"/>
</dbReference>
<dbReference type="PANTHER" id="PTHR46323">
    <property type="entry name" value="BETA-GALACTOSIDASE"/>
    <property type="match status" value="1"/>
</dbReference>
<dbReference type="PRINTS" id="PR00132">
    <property type="entry name" value="GLHYDRLASE2"/>
</dbReference>
<evidence type="ECO:0000256" key="3">
    <source>
        <dbReference type="ARBA" id="ARBA00012756"/>
    </source>
</evidence>
<name>A0A2K9N7G4_9PROT</name>
<keyword evidence="5 7" id="KW-0326">Glycosidase</keyword>
<gene>
    <name evidence="8" type="ORF">C0V82_01210</name>
</gene>
<evidence type="ECO:0000256" key="2">
    <source>
        <dbReference type="ARBA" id="ARBA00007401"/>
    </source>
</evidence>
<dbReference type="InterPro" id="IPR017853">
    <property type="entry name" value="GH"/>
</dbReference>
<dbReference type="InterPro" id="IPR011013">
    <property type="entry name" value="Gal_mutarotase_sf_dom"/>
</dbReference>
<accession>A0A2K9N7G4</accession>
<protein>
    <recommendedName>
        <fullName evidence="3 7">Beta-galactosidase</fullName>
        <ecNumber evidence="3 7">3.2.1.23</ecNumber>
    </recommendedName>
    <alternativeName>
        <fullName evidence="6 7">Lactase</fullName>
    </alternativeName>
</protein>
<dbReference type="SUPFAM" id="SSF51445">
    <property type="entry name" value="(Trans)glycosidases"/>
    <property type="match status" value="1"/>
</dbReference>
<dbReference type="InterPro" id="IPR006102">
    <property type="entry name" value="Ig-like_GH2"/>
</dbReference>
<dbReference type="InterPro" id="IPR023230">
    <property type="entry name" value="Glyco_hydro_2_CS"/>
</dbReference>
<dbReference type="SUPFAM" id="SSF49785">
    <property type="entry name" value="Galactose-binding domain-like"/>
    <property type="match status" value="1"/>
</dbReference>
<dbReference type="PANTHER" id="PTHR46323:SF2">
    <property type="entry name" value="BETA-GALACTOSIDASE"/>
    <property type="match status" value="1"/>
</dbReference>